<dbReference type="OrthoDB" id="10250354at2759"/>
<comment type="caution">
    <text evidence="4">The sequence shown here is derived from an EMBL/GenBank/DDBJ whole genome shotgun (WGS) entry which is preliminary data.</text>
</comment>
<dbReference type="InterPro" id="IPR001623">
    <property type="entry name" value="DnaJ_domain"/>
</dbReference>
<protein>
    <submittedName>
        <fullName evidence="4">DnaJ subfamily B member 2</fullName>
    </submittedName>
</protein>
<dbReference type="Proteomes" id="UP000324222">
    <property type="component" value="Unassembled WGS sequence"/>
</dbReference>
<evidence type="ECO:0000256" key="2">
    <source>
        <dbReference type="SAM" id="MobiDB-lite"/>
    </source>
</evidence>
<dbReference type="PANTHER" id="PTHR45168:SF3">
    <property type="entry name" value="DNAJ HEAT SHOCK PROTEIN FAMILY (HSP40) MEMBER B2"/>
    <property type="match status" value="1"/>
</dbReference>
<evidence type="ECO:0000259" key="3">
    <source>
        <dbReference type="PROSITE" id="PS50076"/>
    </source>
</evidence>
<dbReference type="Pfam" id="PF00226">
    <property type="entry name" value="DnaJ"/>
    <property type="match status" value="1"/>
</dbReference>
<dbReference type="PRINTS" id="PR00625">
    <property type="entry name" value="JDOMAIN"/>
</dbReference>
<dbReference type="CDD" id="cd06257">
    <property type="entry name" value="DnaJ"/>
    <property type="match status" value="1"/>
</dbReference>
<dbReference type="InterPro" id="IPR018253">
    <property type="entry name" value="DnaJ_domain_CS"/>
</dbReference>
<sequence length="326" mass="36524">MRIQCFLARQREELNVVASDTRQSRPTACAGVLSVSCSLQAVPKHYKLQGPAVFTKHSTMVDYYKILEVNRSASVAEIKKAYRRLALKWHPDKNPDNQDEATKKFKEISEAYEVLSDEKKRKIYDQFGKEGLQSGSGPGPTRPRTSRTTRHHYRFDDDFDYTFPTFTFRDPEEVFREFFGGDPFAELFNFDPFESMGHSSNRRRRQGRRVPGQPGGPEQNHHHNSISSGFLSPFSTLFGGPMFSPFGGLGLEGIEGGGGFTSFSSHSFSNLGGPGVKRSSTSTKFVNGKKITTKKMCEGGQETVMTFENDVLKSKTVNGVPQALQY</sequence>
<dbReference type="SMART" id="SM00271">
    <property type="entry name" value="DnaJ"/>
    <property type="match status" value="1"/>
</dbReference>
<feature type="domain" description="J" evidence="3">
    <location>
        <begin position="62"/>
        <end position="128"/>
    </location>
</feature>
<evidence type="ECO:0000256" key="1">
    <source>
        <dbReference type="ARBA" id="ARBA00023186"/>
    </source>
</evidence>
<reference evidence="4 5" key="1">
    <citation type="submission" date="2019-05" db="EMBL/GenBank/DDBJ databases">
        <title>Another draft genome of Portunus trituberculatus and its Hox gene families provides insights of decapod evolution.</title>
        <authorList>
            <person name="Jeong J.-H."/>
            <person name="Song I."/>
            <person name="Kim S."/>
            <person name="Choi T."/>
            <person name="Kim D."/>
            <person name="Ryu S."/>
            <person name="Kim W."/>
        </authorList>
    </citation>
    <scope>NUCLEOTIDE SEQUENCE [LARGE SCALE GENOMIC DNA]</scope>
    <source>
        <tissue evidence="4">Muscle</tissue>
    </source>
</reference>
<dbReference type="InterPro" id="IPR043183">
    <property type="entry name" value="DNJB2/6-like"/>
</dbReference>
<dbReference type="PANTHER" id="PTHR45168">
    <property type="entry name" value="DNAJ HOMOLOG SUBFAMILY B MEMBER 2"/>
    <property type="match status" value="1"/>
</dbReference>
<dbReference type="PROSITE" id="PS50076">
    <property type="entry name" value="DNAJ_2"/>
    <property type="match status" value="1"/>
</dbReference>
<organism evidence="4 5">
    <name type="scientific">Portunus trituberculatus</name>
    <name type="common">Swimming crab</name>
    <name type="synonym">Neptunus trituberculatus</name>
    <dbReference type="NCBI Taxonomy" id="210409"/>
    <lineage>
        <taxon>Eukaryota</taxon>
        <taxon>Metazoa</taxon>
        <taxon>Ecdysozoa</taxon>
        <taxon>Arthropoda</taxon>
        <taxon>Crustacea</taxon>
        <taxon>Multicrustacea</taxon>
        <taxon>Malacostraca</taxon>
        <taxon>Eumalacostraca</taxon>
        <taxon>Eucarida</taxon>
        <taxon>Decapoda</taxon>
        <taxon>Pleocyemata</taxon>
        <taxon>Brachyura</taxon>
        <taxon>Eubrachyura</taxon>
        <taxon>Portunoidea</taxon>
        <taxon>Portunidae</taxon>
        <taxon>Portuninae</taxon>
        <taxon>Portunus</taxon>
    </lineage>
</organism>
<dbReference type="PROSITE" id="PS00636">
    <property type="entry name" value="DNAJ_1"/>
    <property type="match status" value="1"/>
</dbReference>
<dbReference type="GO" id="GO:0030544">
    <property type="term" value="F:Hsp70 protein binding"/>
    <property type="evidence" value="ECO:0007669"/>
    <property type="project" value="InterPro"/>
</dbReference>
<accession>A0A5B7EA29</accession>
<name>A0A5B7EA29_PORTR</name>
<evidence type="ECO:0000313" key="4">
    <source>
        <dbReference type="EMBL" id="MPC30518.1"/>
    </source>
</evidence>
<dbReference type="SUPFAM" id="SSF46565">
    <property type="entry name" value="Chaperone J-domain"/>
    <property type="match status" value="1"/>
</dbReference>
<dbReference type="InterPro" id="IPR036869">
    <property type="entry name" value="J_dom_sf"/>
</dbReference>
<feature type="region of interest" description="Disordered" evidence="2">
    <location>
        <begin position="128"/>
        <end position="151"/>
    </location>
</feature>
<feature type="compositionally biased region" description="Low complexity" evidence="2">
    <location>
        <begin position="209"/>
        <end position="218"/>
    </location>
</feature>
<gene>
    <name evidence="4" type="primary">DNAJB2</name>
    <name evidence="4" type="ORF">E2C01_023785</name>
</gene>
<dbReference type="AlphaFoldDB" id="A0A5B7EA29"/>
<dbReference type="Gene3D" id="1.10.287.110">
    <property type="entry name" value="DnaJ domain"/>
    <property type="match status" value="1"/>
</dbReference>
<feature type="region of interest" description="Disordered" evidence="2">
    <location>
        <begin position="195"/>
        <end position="226"/>
    </location>
</feature>
<dbReference type="EMBL" id="VSRR010002269">
    <property type="protein sequence ID" value="MPC30518.1"/>
    <property type="molecule type" value="Genomic_DNA"/>
</dbReference>
<keyword evidence="5" id="KW-1185">Reference proteome</keyword>
<dbReference type="GO" id="GO:0051082">
    <property type="term" value="F:unfolded protein binding"/>
    <property type="evidence" value="ECO:0007669"/>
    <property type="project" value="InterPro"/>
</dbReference>
<evidence type="ECO:0000313" key="5">
    <source>
        <dbReference type="Proteomes" id="UP000324222"/>
    </source>
</evidence>
<proteinExistence type="predicted"/>
<keyword evidence="1" id="KW-0143">Chaperone</keyword>